<dbReference type="AlphaFoldDB" id="A0AAE2CBS1"/>
<dbReference type="EMBL" id="JACGWO010000010">
    <property type="protein sequence ID" value="KAK4416271.1"/>
    <property type="molecule type" value="Genomic_DNA"/>
</dbReference>
<protein>
    <submittedName>
        <fullName evidence="1">Uncharacterized protein</fullName>
    </submittedName>
</protein>
<evidence type="ECO:0000313" key="1">
    <source>
        <dbReference type="EMBL" id="KAK4416271.1"/>
    </source>
</evidence>
<name>A0AAE2CBS1_9LAMI</name>
<comment type="caution">
    <text evidence="1">The sequence shown here is derived from an EMBL/GenBank/DDBJ whole genome shotgun (WGS) entry which is preliminary data.</text>
</comment>
<dbReference type="Proteomes" id="UP001293254">
    <property type="component" value="Unassembled WGS sequence"/>
</dbReference>
<sequence length="186" mass="21065">MDRPLIAVKLQQQHFKMITAKVKGSSFHDHNSVPFTMKRIPCPRRDGIALQHGPAIPFPSRLNHNITKTKYDQKQWRTNNNGRLRQRRHHSLCWSDCRLHIVNGHGVDHPELVSLGASTSPLGDCSFWKKLGPSNNCVQNKTGTLPYMHADNLITQAEDATEKINSRKKLLCCNPVPEVATKYGNL</sequence>
<gene>
    <name evidence="1" type="ORF">Salat_2452600</name>
</gene>
<reference evidence="1" key="2">
    <citation type="journal article" date="2024" name="Plant">
        <title>Genomic evolution and insights into agronomic trait innovations of Sesamum species.</title>
        <authorList>
            <person name="Miao H."/>
            <person name="Wang L."/>
            <person name="Qu L."/>
            <person name="Liu H."/>
            <person name="Sun Y."/>
            <person name="Le M."/>
            <person name="Wang Q."/>
            <person name="Wei S."/>
            <person name="Zheng Y."/>
            <person name="Lin W."/>
            <person name="Duan Y."/>
            <person name="Cao H."/>
            <person name="Xiong S."/>
            <person name="Wang X."/>
            <person name="Wei L."/>
            <person name="Li C."/>
            <person name="Ma Q."/>
            <person name="Ju M."/>
            <person name="Zhao R."/>
            <person name="Li G."/>
            <person name="Mu C."/>
            <person name="Tian Q."/>
            <person name="Mei H."/>
            <person name="Zhang T."/>
            <person name="Gao T."/>
            <person name="Zhang H."/>
        </authorList>
    </citation>
    <scope>NUCLEOTIDE SEQUENCE</scope>
    <source>
        <strain evidence="1">3651</strain>
    </source>
</reference>
<organism evidence="1 2">
    <name type="scientific">Sesamum alatum</name>
    <dbReference type="NCBI Taxonomy" id="300844"/>
    <lineage>
        <taxon>Eukaryota</taxon>
        <taxon>Viridiplantae</taxon>
        <taxon>Streptophyta</taxon>
        <taxon>Embryophyta</taxon>
        <taxon>Tracheophyta</taxon>
        <taxon>Spermatophyta</taxon>
        <taxon>Magnoliopsida</taxon>
        <taxon>eudicotyledons</taxon>
        <taxon>Gunneridae</taxon>
        <taxon>Pentapetalae</taxon>
        <taxon>asterids</taxon>
        <taxon>lamiids</taxon>
        <taxon>Lamiales</taxon>
        <taxon>Pedaliaceae</taxon>
        <taxon>Sesamum</taxon>
    </lineage>
</organism>
<reference evidence="1" key="1">
    <citation type="submission" date="2020-06" db="EMBL/GenBank/DDBJ databases">
        <authorList>
            <person name="Li T."/>
            <person name="Hu X."/>
            <person name="Zhang T."/>
            <person name="Song X."/>
            <person name="Zhang H."/>
            <person name="Dai N."/>
            <person name="Sheng W."/>
            <person name="Hou X."/>
            <person name="Wei L."/>
        </authorList>
    </citation>
    <scope>NUCLEOTIDE SEQUENCE</scope>
    <source>
        <strain evidence="1">3651</strain>
        <tissue evidence="1">Leaf</tissue>
    </source>
</reference>
<proteinExistence type="predicted"/>
<evidence type="ECO:0000313" key="2">
    <source>
        <dbReference type="Proteomes" id="UP001293254"/>
    </source>
</evidence>
<accession>A0AAE2CBS1</accession>
<keyword evidence="2" id="KW-1185">Reference proteome</keyword>